<sequence length="253" mass="29351">MKTLEHFFASMALNNREKQRIIYDEEKKLAQNQAQIKSQMAKYEDELARKRMQAENEYHRIRNQELVKLQEESEIRLEQARRATEEKIQAQRRQTEKEKAEIQRETIRISEMAAAEARAHEARLSEEVNRRLLLERGDAEREKWISIIHATFEHIGGARVIWGYVDRILGQPSLIRESSRGKYPWSGMFSRAKNGNGFGDVILHPSLNKRIAQLASATANTKEHQAPFRNMLFYGPPGTGKTMVARELAHKSV</sequence>
<keyword evidence="4" id="KW-0999">Mitochondrion inner membrane</keyword>
<evidence type="ECO:0000256" key="5">
    <source>
        <dbReference type="ARBA" id="ARBA00022840"/>
    </source>
</evidence>
<dbReference type="Gene3D" id="3.40.50.300">
    <property type="entry name" value="P-loop containing nucleotide triphosphate hydrolases"/>
    <property type="match status" value="1"/>
</dbReference>
<keyword evidence="5" id="KW-0067">ATP-binding</keyword>
<feature type="coiled-coil region" evidence="9">
    <location>
        <begin position="26"/>
        <end position="105"/>
    </location>
</feature>
<accession>A0A392M8U8</accession>
<dbReference type="InterPro" id="IPR021911">
    <property type="entry name" value="ATAD3_N"/>
</dbReference>
<dbReference type="GO" id="GO:0007005">
    <property type="term" value="P:mitochondrion organization"/>
    <property type="evidence" value="ECO:0007669"/>
    <property type="project" value="TreeGrafter"/>
</dbReference>
<feature type="domain" description="ATPase family AAA" evidence="11">
    <location>
        <begin position="5"/>
        <end position="157"/>
    </location>
</feature>
<reference evidence="12 13" key="1">
    <citation type="journal article" date="2018" name="Front. Plant Sci.">
        <title>Red Clover (Trifolium pratense) and Zigzag Clover (T. medium) - A Picture of Genomic Similarities and Differences.</title>
        <authorList>
            <person name="Dluhosova J."/>
            <person name="Istvanek J."/>
            <person name="Nedelnik J."/>
            <person name="Repkova J."/>
        </authorList>
    </citation>
    <scope>NUCLEOTIDE SEQUENCE [LARGE SCALE GENOMIC DNA]</scope>
    <source>
        <strain evidence="13">cv. 10/8</strain>
        <tissue evidence="12">Leaf</tissue>
    </source>
</reference>
<evidence type="ECO:0000256" key="9">
    <source>
        <dbReference type="SAM" id="Coils"/>
    </source>
</evidence>
<dbReference type="GO" id="GO:0005743">
    <property type="term" value="C:mitochondrial inner membrane"/>
    <property type="evidence" value="ECO:0007669"/>
    <property type="project" value="UniProtKB-SubCell"/>
</dbReference>
<dbReference type="InterPro" id="IPR027417">
    <property type="entry name" value="P-loop_NTPase"/>
</dbReference>
<keyword evidence="8" id="KW-0472">Membrane</keyword>
<dbReference type="Pfam" id="PF00004">
    <property type="entry name" value="AAA"/>
    <property type="match status" value="1"/>
</dbReference>
<evidence type="ECO:0000256" key="4">
    <source>
        <dbReference type="ARBA" id="ARBA00022792"/>
    </source>
</evidence>
<dbReference type="GO" id="GO:0008270">
    <property type="term" value="F:zinc ion binding"/>
    <property type="evidence" value="ECO:0007669"/>
    <property type="project" value="TreeGrafter"/>
</dbReference>
<evidence type="ECO:0000256" key="1">
    <source>
        <dbReference type="ARBA" id="ARBA00004273"/>
    </source>
</evidence>
<dbReference type="PANTHER" id="PTHR23075">
    <property type="entry name" value="PUTATIVE ATP-ASE"/>
    <property type="match status" value="1"/>
</dbReference>
<feature type="domain" description="ATPase AAA-type core" evidence="10">
    <location>
        <begin position="231"/>
        <end position="251"/>
    </location>
</feature>
<evidence type="ECO:0000259" key="11">
    <source>
        <dbReference type="Pfam" id="PF12037"/>
    </source>
</evidence>
<evidence type="ECO:0000256" key="8">
    <source>
        <dbReference type="ARBA" id="ARBA00023136"/>
    </source>
</evidence>
<comment type="caution">
    <text evidence="12">The sequence shown here is derived from an EMBL/GenBank/DDBJ whole genome shotgun (WGS) entry which is preliminary data.</text>
</comment>
<evidence type="ECO:0000313" key="13">
    <source>
        <dbReference type="Proteomes" id="UP000265520"/>
    </source>
</evidence>
<evidence type="ECO:0000256" key="7">
    <source>
        <dbReference type="ARBA" id="ARBA00023128"/>
    </source>
</evidence>
<dbReference type="Pfam" id="PF12037">
    <property type="entry name" value="ATAD3_N"/>
    <property type="match status" value="1"/>
</dbReference>
<dbReference type="EMBL" id="LXQA010005950">
    <property type="protein sequence ID" value="MCH83912.1"/>
    <property type="molecule type" value="Genomic_DNA"/>
</dbReference>
<dbReference type="InterPro" id="IPR003959">
    <property type="entry name" value="ATPase_AAA_core"/>
</dbReference>
<dbReference type="SUPFAM" id="SSF52540">
    <property type="entry name" value="P-loop containing nucleoside triphosphate hydrolases"/>
    <property type="match status" value="1"/>
</dbReference>
<evidence type="ECO:0000259" key="10">
    <source>
        <dbReference type="Pfam" id="PF00004"/>
    </source>
</evidence>
<dbReference type="AlphaFoldDB" id="A0A392M8U8"/>
<evidence type="ECO:0000256" key="2">
    <source>
        <dbReference type="ARBA" id="ARBA00004305"/>
    </source>
</evidence>
<keyword evidence="3" id="KW-0547">Nucleotide-binding</keyword>
<evidence type="ECO:0000313" key="12">
    <source>
        <dbReference type="EMBL" id="MCH83912.1"/>
    </source>
</evidence>
<gene>
    <name evidence="12" type="ORF">A2U01_0004740</name>
</gene>
<name>A0A392M8U8_9FABA</name>
<dbReference type="GO" id="GO:0016887">
    <property type="term" value="F:ATP hydrolysis activity"/>
    <property type="evidence" value="ECO:0007669"/>
    <property type="project" value="InterPro"/>
</dbReference>
<organism evidence="12 13">
    <name type="scientific">Trifolium medium</name>
    <dbReference type="NCBI Taxonomy" id="97028"/>
    <lineage>
        <taxon>Eukaryota</taxon>
        <taxon>Viridiplantae</taxon>
        <taxon>Streptophyta</taxon>
        <taxon>Embryophyta</taxon>
        <taxon>Tracheophyta</taxon>
        <taxon>Spermatophyta</taxon>
        <taxon>Magnoliopsida</taxon>
        <taxon>eudicotyledons</taxon>
        <taxon>Gunneridae</taxon>
        <taxon>Pentapetalae</taxon>
        <taxon>rosids</taxon>
        <taxon>fabids</taxon>
        <taxon>Fabales</taxon>
        <taxon>Fabaceae</taxon>
        <taxon>Papilionoideae</taxon>
        <taxon>50 kb inversion clade</taxon>
        <taxon>NPAAA clade</taxon>
        <taxon>Hologalegina</taxon>
        <taxon>IRL clade</taxon>
        <taxon>Trifolieae</taxon>
        <taxon>Trifolium</taxon>
    </lineage>
</organism>
<evidence type="ECO:0000256" key="3">
    <source>
        <dbReference type="ARBA" id="ARBA00022741"/>
    </source>
</evidence>
<comment type="subcellular location">
    <subcellularLocation>
        <location evidence="1">Mitochondrion inner membrane</location>
    </subcellularLocation>
    <subcellularLocation>
        <location evidence="2">Mitochondrion matrix</location>
    </subcellularLocation>
</comment>
<protein>
    <submittedName>
        <fullName evidence="12">ATPase family AAA domain-containing protein 3-B-like</fullName>
    </submittedName>
</protein>
<proteinExistence type="predicted"/>
<keyword evidence="7" id="KW-0496">Mitochondrion</keyword>
<evidence type="ECO:0000256" key="6">
    <source>
        <dbReference type="ARBA" id="ARBA00023054"/>
    </source>
</evidence>
<dbReference type="PANTHER" id="PTHR23075:SF0">
    <property type="entry name" value="ATPASE FAMILY AAA DOMAIN-CONTAINING PROTEIN 3"/>
    <property type="match status" value="1"/>
</dbReference>
<keyword evidence="13" id="KW-1185">Reference proteome</keyword>
<keyword evidence="6 9" id="KW-0175">Coiled coil</keyword>
<dbReference type="Proteomes" id="UP000265520">
    <property type="component" value="Unassembled WGS sequence"/>
</dbReference>
<dbReference type="GO" id="GO:0005524">
    <property type="term" value="F:ATP binding"/>
    <property type="evidence" value="ECO:0007669"/>
    <property type="project" value="UniProtKB-KW"/>
</dbReference>
<dbReference type="GO" id="GO:0005759">
    <property type="term" value="C:mitochondrial matrix"/>
    <property type="evidence" value="ECO:0007669"/>
    <property type="project" value="UniProtKB-SubCell"/>
</dbReference>